<comment type="caution">
    <text evidence="1">The sequence shown here is derived from an EMBL/GenBank/DDBJ whole genome shotgun (WGS) entry which is preliminary data.</text>
</comment>
<reference evidence="1" key="1">
    <citation type="journal article" date="2023" name="Mol. Phylogenet. Evol.">
        <title>Genome-scale phylogeny and comparative genomics of the fungal order Sordariales.</title>
        <authorList>
            <person name="Hensen N."/>
            <person name="Bonometti L."/>
            <person name="Westerberg I."/>
            <person name="Brannstrom I.O."/>
            <person name="Guillou S."/>
            <person name="Cros-Aarteil S."/>
            <person name="Calhoun S."/>
            <person name="Haridas S."/>
            <person name="Kuo A."/>
            <person name="Mondo S."/>
            <person name="Pangilinan J."/>
            <person name="Riley R."/>
            <person name="LaButti K."/>
            <person name="Andreopoulos B."/>
            <person name="Lipzen A."/>
            <person name="Chen C."/>
            <person name="Yan M."/>
            <person name="Daum C."/>
            <person name="Ng V."/>
            <person name="Clum A."/>
            <person name="Steindorff A."/>
            <person name="Ohm R.A."/>
            <person name="Martin F."/>
            <person name="Silar P."/>
            <person name="Natvig D.O."/>
            <person name="Lalanne C."/>
            <person name="Gautier V."/>
            <person name="Ament-Velasquez S.L."/>
            <person name="Kruys A."/>
            <person name="Hutchinson M.I."/>
            <person name="Powell A.J."/>
            <person name="Barry K."/>
            <person name="Miller A.N."/>
            <person name="Grigoriev I.V."/>
            <person name="Debuchy R."/>
            <person name="Gladieux P."/>
            <person name="Hiltunen Thoren M."/>
            <person name="Johannesson H."/>
        </authorList>
    </citation>
    <scope>NUCLEOTIDE SEQUENCE</scope>
    <source>
        <strain evidence="1">CBS 731.68</strain>
    </source>
</reference>
<gene>
    <name evidence="1" type="ORF">N657DRAFT_122006</name>
</gene>
<sequence>MLVEACLPLHASLHGVVGISPICTSAVETSCPSSRLCLAVPNECLRRQRYRYLKHKGSQAPLPCLARRRICCAEDERTSRTQHPSPGSLSSGHFPCSWRSTAPIPVIFRAAVEQAMASLFRPWDRNPAVSTSLPCSYRGRYKD</sequence>
<organism evidence="1 2">
    <name type="scientific">Parathielavia appendiculata</name>
    <dbReference type="NCBI Taxonomy" id="2587402"/>
    <lineage>
        <taxon>Eukaryota</taxon>
        <taxon>Fungi</taxon>
        <taxon>Dikarya</taxon>
        <taxon>Ascomycota</taxon>
        <taxon>Pezizomycotina</taxon>
        <taxon>Sordariomycetes</taxon>
        <taxon>Sordariomycetidae</taxon>
        <taxon>Sordariales</taxon>
        <taxon>Chaetomiaceae</taxon>
        <taxon>Parathielavia</taxon>
    </lineage>
</organism>
<dbReference type="AlphaFoldDB" id="A0AAN6TV18"/>
<accession>A0AAN6TV18</accession>
<name>A0AAN6TV18_9PEZI</name>
<dbReference type="Proteomes" id="UP001302602">
    <property type="component" value="Unassembled WGS sequence"/>
</dbReference>
<protein>
    <submittedName>
        <fullName evidence="1">Uncharacterized protein</fullName>
    </submittedName>
</protein>
<evidence type="ECO:0000313" key="2">
    <source>
        <dbReference type="Proteomes" id="UP001302602"/>
    </source>
</evidence>
<dbReference type="RefSeq" id="XP_062645029.1">
    <property type="nucleotide sequence ID" value="XM_062785824.1"/>
</dbReference>
<dbReference type="EMBL" id="MU853234">
    <property type="protein sequence ID" value="KAK4121258.1"/>
    <property type="molecule type" value="Genomic_DNA"/>
</dbReference>
<keyword evidence="2" id="KW-1185">Reference proteome</keyword>
<dbReference type="GeneID" id="87822590"/>
<evidence type="ECO:0000313" key="1">
    <source>
        <dbReference type="EMBL" id="KAK4121258.1"/>
    </source>
</evidence>
<reference evidence="1" key="2">
    <citation type="submission" date="2023-05" db="EMBL/GenBank/DDBJ databases">
        <authorList>
            <consortium name="Lawrence Berkeley National Laboratory"/>
            <person name="Steindorff A."/>
            <person name="Hensen N."/>
            <person name="Bonometti L."/>
            <person name="Westerberg I."/>
            <person name="Brannstrom I.O."/>
            <person name="Guillou S."/>
            <person name="Cros-Aarteil S."/>
            <person name="Calhoun S."/>
            <person name="Haridas S."/>
            <person name="Kuo A."/>
            <person name="Mondo S."/>
            <person name="Pangilinan J."/>
            <person name="Riley R."/>
            <person name="Labutti K."/>
            <person name="Andreopoulos B."/>
            <person name="Lipzen A."/>
            <person name="Chen C."/>
            <person name="Yanf M."/>
            <person name="Daum C."/>
            <person name="Ng V."/>
            <person name="Clum A."/>
            <person name="Ohm R."/>
            <person name="Martin F."/>
            <person name="Silar P."/>
            <person name="Natvig D."/>
            <person name="Lalanne C."/>
            <person name="Gautier V."/>
            <person name="Ament-Velasquez S.L."/>
            <person name="Kruys A."/>
            <person name="Hutchinson M.I."/>
            <person name="Powell A.J."/>
            <person name="Barry K."/>
            <person name="Miller A.N."/>
            <person name="Grigoriev I.V."/>
            <person name="Debuchy R."/>
            <person name="Gladieux P."/>
            <person name="Thoren M.H."/>
            <person name="Johannesson H."/>
        </authorList>
    </citation>
    <scope>NUCLEOTIDE SEQUENCE</scope>
    <source>
        <strain evidence="1">CBS 731.68</strain>
    </source>
</reference>
<proteinExistence type="predicted"/>